<protein>
    <submittedName>
        <fullName evidence="1">Uncharacterized protein</fullName>
    </submittedName>
</protein>
<reference evidence="1" key="1">
    <citation type="submission" date="2013-05" db="EMBL/GenBank/DDBJ databases">
        <authorList>
            <person name="Harkins D.M."/>
            <person name="Durkin A.S."/>
            <person name="Brinkac L.M."/>
            <person name="Haft D.H."/>
            <person name="Selengut J.D."/>
            <person name="Sanka R."/>
            <person name="DePew J."/>
            <person name="Purushe J."/>
            <person name="Hartskeerl R.A."/>
            <person name="Ahmed A."/>
            <person name="van der Linden H."/>
            <person name="Goris M.G.A."/>
            <person name="Vinetz J.M."/>
            <person name="Sutton G.G."/>
            <person name="Nierman W.C."/>
            <person name="Fouts D.E."/>
        </authorList>
    </citation>
    <scope>NUCLEOTIDE SEQUENCE [LARGE SCALE GENOMIC DNA]</scope>
    <source>
        <strain evidence="1">L 60</strain>
    </source>
</reference>
<dbReference type="AlphaFoldDB" id="V6HSL3"/>
<evidence type="ECO:0000313" key="2">
    <source>
        <dbReference type="Proteomes" id="UP000018747"/>
    </source>
</evidence>
<keyword evidence="2" id="KW-1185">Reference proteome</keyword>
<sequence length="37" mass="4428">MFKLHRDICGPLLRKSDLMEFLNLAFYAGFRKIEKIL</sequence>
<accession>V6HSL3</accession>
<comment type="caution">
    <text evidence="1">The sequence shown here is derived from an EMBL/GenBank/DDBJ whole genome shotgun (WGS) entry which is preliminary data.</text>
</comment>
<organism evidence="1 2">
    <name type="scientific">Leptospira alexanderi serovar Manhao 3 str. L 60</name>
    <dbReference type="NCBI Taxonomy" id="1049759"/>
    <lineage>
        <taxon>Bacteria</taxon>
        <taxon>Pseudomonadati</taxon>
        <taxon>Spirochaetota</taxon>
        <taxon>Spirochaetia</taxon>
        <taxon>Leptospirales</taxon>
        <taxon>Leptospiraceae</taxon>
        <taxon>Leptospira</taxon>
    </lineage>
</organism>
<evidence type="ECO:0000313" key="1">
    <source>
        <dbReference type="EMBL" id="EQA60555.1"/>
    </source>
</evidence>
<dbReference type="Proteomes" id="UP000018747">
    <property type="component" value="Unassembled WGS sequence"/>
</dbReference>
<proteinExistence type="predicted"/>
<gene>
    <name evidence="1" type="ORF">LEP1GSC062_0281</name>
</gene>
<dbReference type="EMBL" id="AHMT02000061">
    <property type="protein sequence ID" value="EQA60555.1"/>
    <property type="molecule type" value="Genomic_DNA"/>
</dbReference>
<name>V6HSL3_9LEPT</name>